<proteinExistence type="inferred from homology"/>
<evidence type="ECO:0000259" key="3">
    <source>
        <dbReference type="Pfam" id="PF01521"/>
    </source>
</evidence>
<dbReference type="Pfam" id="PF01521">
    <property type="entry name" value="Fe-S_biosyn"/>
    <property type="match status" value="1"/>
</dbReference>
<evidence type="ECO:0000256" key="1">
    <source>
        <dbReference type="ARBA" id="ARBA00006718"/>
    </source>
</evidence>
<dbReference type="InterPro" id="IPR035903">
    <property type="entry name" value="HesB-like_dom_sf"/>
</dbReference>
<dbReference type="OrthoDB" id="7569455at2"/>
<evidence type="ECO:0000256" key="2">
    <source>
        <dbReference type="SAM" id="MobiDB-lite"/>
    </source>
</evidence>
<feature type="region of interest" description="Disordered" evidence="2">
    <location>
        <begin position="99"/>
        <end position="118"/>
    </location>
</feature>
<organism evidence="4 5">
    <name type="scientific">Rhodopseudomonas palustris</name>
    <dbReference type="NCBI Taxonomy" id="1076"/>
    <lineage>
        <taxon>Bacteria</taxon>
        <taxon>Pseudomonadati</taxon>
        <taxon>Pseudomonadota</taxon>
        <taxon>Alphaproteobacteria</taxon>
        <taxon>Hyphomicrobiales</taxon>
        <taxon>Nitrobacteraceae</taxon>
        <taxon>Rhodopseudomonas</taxon>
    </lineage>
</organism>
<dbReference type="GO" id="GO:0051537">
    <property type="term" value="F:2 iron, 2 sulfur cluster binding"/>
    <property type="evidence" value="ECO:0007669"/>
    <property type="project" value="UniProtKB-ARBA"/>
</dbReference>
<dbReference type="InterPro" id="IPR016092">
    <property type="entry name" value="ATAP"/>
</dbReference>
<accession>A0A323UHH8</accession>
<dbReference type="GO" id="GO:0005829">
    <property type="term" value="C:cytosol"/>
    <property type="evidence" value="ECO:0007669"/>
    <property type="project" value="TreeGrafter"/>
</dbReference>
<dbReference type="Gene3D" id="2.60.300.12">
    <property type="entry name" value="HesB-like domain"/>
    <property type="match status" value="1"/>
</dbReference>
<protein>
    <submittedName>
        <fullName evidence="4">Iron-sulfur cluster assembly accessory protein</fullName>
    </submittedName>
</protein>
<name>A0A323UHH8_RHOPL</name>
<dbReference type="PANTHER" id="PTHR10072">
    <property type="entry name" value="IRON-SULFUR CLUSTER ASSEMBLY PROTEIN"/>
    <property type="match status" value="1"/>
</dbReference>
<evidence type="ECO:0000313" key="4">
    <source>
        <dbReference type="EMBL" id="PZA10426.1"/>
    </source>
</evidence>
<dbReference type="EMBL" id="QKQS01000023">
    <property type="protein sequence ID" value="PZA10426.1"/>
    <property type="molecule type" value="Genomic_DNA"/>
</dbReference>
<comment type="similarity">
    <text evidence="1">Belongs to the HesB/IscA family.</text>
</comment>
<dbReference type="InterPro" id="IPR000361">
    <property type="entry name" value="ATAP_core_dom"/>
</dbReference>
<reference evidence="4 5" key="1">
    <citation type="submission" date="2018-06" db="EMBL/GenBank/DDBJ databases">
        <title>Draft Whole-Genome Sequence of the purple photosynthetic bacterium Rhodospeudomonas palustris XCP.</title>
        <authorList>
            <person name="Rayyan A."/>
            <person name="Meyer T.E."/>
            <person name="Kyndt J.A."/>
        </authorList>
    </citation>
    <scope>NUCLEOTIDE SEQUENCE [LARGE SCALE GENOMIC DNA]</scope>
    <source>
        <strain evidence="4 5">XCP</strain>
    </source>
</reference>
<evidence type="ECO:0000313" key="5">
    <source>
        <dbReference type="Proteomes" id="UP000248134"/>
    </source>
</evidence>
<dbReference type="PANTHER" id="PTHR10072:SF41">
    <property type="entry name" value="IRON-SULFUR CLUSTER ASSEMBLY 1 HOMOLOG, MITOCHONDRIAL"/>
    <property type="match status" value="1"/>
</dbReference>
<gene>
    <name evidence="4" type="ORF">DNX69_13715</name>
</gene>
<dbReference type="AlphaFoldDB" id="A0A323UHH8"/>
<feature type="domain" description="Core" evidence="3">
    <location>
        <begin position="1"/>
        <end position="100"/>
    </location>
</feature>
<dbReference type="NCBIfam" id="TIGR00049">
    <property type="entry name" value="iron-sulfur cluster assembly accessory protein"/>
    <property type="match status" value="1"/>
</dbReference>
<dbReference type="Proteomes" id="UP000248134">
    <property type="component" value="Unassembled WGS sequence"/>
</dbReference>
<dbReference type="GO" id="GO:0016226">
    <property type="term" value="P:iron-sulfur cluster assembly"/>
    <property type="evidence" value="ECO:0007669"/>
    <property type="project" value="InterPro"/>
</dbReference>
<dbReference type="SUPFAM" id="SSF89360">
    <property type="entry name" value="HesB-like domain"/>
    <property type="match status" value="1"/>
</dbReference>
<dbReference type="InterPro" id="IPR050322">
    <property type="entry name" value="Fe-S_cluster_asmbl/transfer"/>
</dbReference>
<sequence>MDMSFTPSAEKFIRRMLRFSGGTGGFRLVVSAGGCSGLSAQFDIVGAPHTGDAVVERGDYKLFVPEQSLKLLEGVVIDFMETPTSSGFLFHDPKGSNCQCASDNGPKPSAGLHQLREL</sequence>
<comment type="caution">
    <text evidence="4">The sequence shown here is derived from an EMBL/GenBank/DDBJ whole genome shotgun (WGS) entry which is preliminary data.</text>
</comment>
<dbReference type="RefSeq" id="WP_110786528.1">
    <property type="nucleotide sequence ID" value="NZ_QKQS01000023.1"/>
</dbReference>